<dbReference type="InterPro" id="IPR029058">
    <property type="entry name" value="AB_hydrolase_fold"/>
</dbReference>
<dbReference type="InterPro" id="IPR050471">
    <property type="entry name" value="AB_hydrolase"/>
</dbReference>
<dbReference type="EMBL" id="JBHLWV010000016">
    <property type="protein sequence ID" value="MFC0314823.1"/>
    <property type="molecule type" value="Genomic_DNA"/>
</dbReference>
<reference evidence="2 3" key="1">
    <citation type="submission" date="2024-09" db="EMBL/GenBank/DDBJ databases">
        <authorList>
            <person name="Sun Q."/>
            <person name="Mori K."/>
        </authorList>
    </citation>
    <scope>NUCLEOTIDE SEQUENCE [LARGE SCALE GENOMIC DNA]</scope>
    <source>
        <strain evidence="2 3">CCM 7957</strain>
    </source>
</reference>
<evidence type="ECO:0000313" key="2">
    <source>
        <dbReference type="EMBL" id="MFC0314823.1"/>
    </source>
</evidence>
<evidence type="ECO:0000313" key="3">
    <source>
        <dbReference type="Proteomes" id="UP001589783"/>
    </source>
</evidence>
<dbReference type="PANTHER" id="PTHR43433:SF5">
    <property type="entry name" value="AB HYDROLASE-1 DOMAIN-CONTAINING PROTEIN"/>
    <property type="match status" value="1"/>
</dbReference>
<dbReference type="Gene3D" id="3.40.50.1820">
    <property type="entry name" value="alpha/beta hydrolase"/>
    <property type="match status" value="1"/>
</dbReference>
<organism evidence="2 3">
    <name type="scientific">Gordonia phosphorivorans</name>
    <dbReference type="NCBI Taxonomy" id="1056982"/>
    <lineage>
        <taxon>Bacteria</taxon>
        <taxon>Bacillati</taxon>
        <taxon>Actinomycetota</taxon>
        <taxon>Actinomycetes</taxon>
        <taxon>Mycobacteriales</taxon>
        <taxon>Gordoniaceae</taxon>
        <taxon>Gordonia</taxon>
    </lineage>
</organism>
<dbReference type="SUPFAM" id="SSF53474">
    <property type="entry name" value="alpha/beta-Hydrolases"/>
    <property type="match status" value="1"/>
</dbReference>
<proteinExistence type="predicted"/>
<keyword evidence="2" id="KW-0378">Hydrolase</keyword>
<protein>
    <submittedName>
        <fullName evidence="2">Alpha/beta fold hydrolase</fullName>
    </submittedName>
</protein>
<accession>A0ABV6H7H2</accession>
<gene>
    <name evidence="2" type="ORF">ACFFJD_08160</name>
</gene>
<dbReference type="Proteomes" id="UP001589783">
    <property type="component" value="Unassembled WGS sequence"/>
</dbReference>
<keyword evidence="3" id="KW-1185">Reference proteome</keyword>
<comment type="caution">
    <text evidence="2">The sequence shown here is derived from an EMBL/GenBank/DDBJ whole genome shotgun (WGS) entry which is preliminary data.</text>
</comment>
<evidence type="ECO:0000259" key="1">
    <source>
        <dbReference type="Pfam" id="PF00561"/>
    </source>
</evidence>
<name>A0ABV6H7H2_9ACTN</name>
<dbReference type="InterPro" id="IPR000073">
    <property type="entry name" value="AB_hydrolase_1"/>
</dbReference>
<dbReference type="PANTHER" id="PTHR43433">
    <property type="entry name" value="HYDROLASE, ALPHA/BETA FOLD FAMILY PROTEIN"/>
    <property type="match status" value="1"/>
</dbReference>
<dbReference type="RefSeq" id="WP_246993618.1">
    <property type="nucleotide sequence ID" value="NZ_JBHLWV010000016.1"/>
</dbReference>
<dbReference type="Pfam" id="PF00561">
    <property type="entry name" value="Abhydrolase_1"/>
    <property type="match status" value="1"/>
</dbReference>
<feature type="domain" description="AB hydrolase-1" evidence="1">
    <location>
        <begin position="27"/>
        <end position="267"/>
    </location>
</feature>
<dbReference type="GO" id="GO:0016787">
    <property type="term" value="F:hydrolase activity"/>
    <property type="evidence" value="ECO:0007669"/>
    <property type="project" value="UniProtKB-KW"/>
</dbReference>
<sequence length="287" mass="30715">MPDNQRVVLPTGVGLSATLTGSGDGPFVLLNPGMSMSQTSWELTELIAPLVDAGFRVLSYTARGVTGSDAPPPPYDIPSMADDAAGLLDHFDIDRAILVGYSMGCYITQALLERRPGTALGVVMWAGLGSSEISNFVNEMELGLFERYGELPKEVSAFETMLTTLDRASLQDQATVRGWRDLLVHRPSSWASPDGHHGQLAASQSWVLAGEPTAARLAAIDVPTLVMAYSEDLFFPPATSRAAAALIPDAQFVEIDGFAHGGFMLDPSHTAPGHIVDFCRRVRDGAR</sequence>